<dbReference type="OrthoDB" id="507855at2"/>
<proteinExistence type="predicted"/>
<dbReference type="InterPro" id="IPR013216">
    <property type="entry name" value="Methyltransf_11"/>
</dbReference>
<dbReference type="AlphaFoldDB" id="Q2SEK0"/>
<keyword evidence="2" id="KW-0808">Transferase</keyword>
<dbReference type="GO" id="GO:0032259">
    <property type="term" value="P:methylation"/>
    <property type="evidence" value="ECO:0007669"/>
    <property type="project" value="UniProtKB-KW"/>
</dbReference>
<organism evidence="2 3">
    <name type="scientific">Hahella chejuensis (strain KCTC 2396)</name>
    <dbReference type="NCBI Taxonomy" id="349521"/>
    <lineage>
        <taxon>Bacteria</taxon>
        <taxon>Pseudomonadati</taxon>
        <taxon>Pseudomonadota</taxon>
        <taxon>Gammaproteobacteria</taxon>
        <taxon>Oceanospirillales</taxon>
        <taxon>Hahellaceae</taxon>
        <taxon>Hahella</taxon>
    </lineage>
</organism>
<dbReference type="Pfam" id="PF08241">
    <property type="entry name" value="Methyltransf_11"/>
    <property type="match status" value="1"/>
</dbReference>
<evidence type="ECO:0000313" key="2">
    <source>
        <dbReference type="EMBL" id="ABC30924.1"/>
    </source>
</evidence>
<dbReference type="GO" id="GO:0008757">
    <property type="term" value="F:S-adenosylmethionine-dependent methyltransferase activity"/>
    <property type="evidence" value="ECO:0007669"/>
    <property type="project" value="InterPro"/>
</dbReference>
<keyword evidence="2" id="KW-0489">Methyltransferase</keyword>
<dbReference type="InterPro" id="IPR016584">
    <property type="entry name" value="MeTrfase_VrtF"/>
</dbReference>
<name>Q2SEK0_HAHCH</name>
<dbReference type="EMBL" id="CP000155">
    <property type="protein sequence ID" value="ABC30924.1"/>
    <property type="molecule type" value="Genomic_DNA"/>
</dbReference>
<dbReference type="Proteomes" id="UP000000238">
    <property type="component" value="Chromosome"/>
</dbReference>
<evidence type="ECO:0000313" key="3">
    <source>
        <dbReference type="Proteomes" id="UP000000238"/>
    </source>
</evidence>
<dbReference type="InterPro" id="IPR029063">
    <property type="entry name" value="SAM-dependent_MTases_sf"/>
</dbReference>
<dbReference type="SUPFAM" id="SSF53335">
    <property type="entry name" value="S-adenosyl-L-methionine-dependent methyltransferases"/>
    <property type="match status" value="1"/>
</dbReference>
<dbReference type="HOGENOM" id="CLU_046029_0_0_6"/>
<dbReference type="RefSeq" id="WP_011397991.1">
    <property type="nucleotide sequence ID" value="NC_007645.1"/>
</dbReference>
<evidence type="ECO:0000259" key="1">
    <source>
        <dbReference type="Pfam" id="PF08241"/>
    </source>
</evidence>
<accession>Q2SEK0</accession>
<dbReference type="Gene3D" id="3.40.50.150">
    <property type="entry name" value="Vaccinia Virus protein VP39"/>
    <property type="match status" value="1"/>
</dbReference>
<feature type="domain" description="Methyltransferase type 11" evidence="1">
    <location>
        <begin position="59"/>
        <end position="157"/>
    </location>
</feature>
<dbReference type="eggNOG" id="COG0500">
    <property type="taxonomic scope" value="Bacteria"/>
</dbReference>
<dbReference type="PIRSF" id="PIRSF011491">
    <property type="entry name" value="Mtase_YbcY_prd"/>
    <property type="match status" value="1"/>
</dbReference>
<sequence>MNGQEKVLLDAEPGQAVYNRLTLSLYDSMVLGFSNYFAWRCPSANLLELYNRNLSASHLEMGVGTGYFLDHCTPAVRLEKLTLLDLNPTCLDYTAGRLRRYQPRSLRHNALEPFPLDSQQFGSVGLNYLLHCMPGSPEQKGVVFDHVKAVLAEVGVCFGSTIVNNGGESRLGGLLKMIYNRKGIFSNLKDTADAWIEQLEARFRRVQTQEIGAVLLFSARD</sequence>
<dbReference type="STRING" id="349521.HCH_04217"/>
<keyword evidence="3" id="KW-1185">Reference proteome</keyword>
<protein>
    <submittedName>
        <fullName evidence="2">SAM-dependent methyltransferase</fullName>
    </submittedName>
</protein>
<dbReference type="KEGG" id="hch:HCH_04217"/>
<gene>
    <name evidence="2" type="ordered locus">HCH_04217</name>
</gene>
<reference evidence="2 3" key="1">
    <citation type="journal article" date="2005" name="Nucleic Acids Res.">
        <title>Genomic blueprint of Hahella chejuensis, a marine microbe producing an algicidal agent.</title>
        <authorList>
            <person name="Jeong H."/>
            <person name="Yim J.H."/>
            <person name="Lee C."/>
            <person name="Choi S.-H."/>
            <person name="Park Y.K."/>
            <person name="Yoon S.H."/>
            <person name="Hur C.-G."/>
            <person name="Kang H.-Y."/>
            <person name="Kim D."/>
            <person name="Lee H.H."/>
            <person name="Park K.H."/>
            <person name="Park S.-H."/>
            <person name="Park H.-S."/>
            <person name="Lee H.K."/>
            <person name="Oh T.K."/>
            <person name="Kim J.F."/>
        </authorList>
    </citation>
    <scope>NUCLEOTIDE SEQUENCE [LARGE SCALE GENOMIC DNA]</scope>
    <source>
        <strain evidence="2 3">KCTC 2396</strain>
    </source>
</reference>